<dbReference type="Proteomes" id="UP000460715">
    <property type="component" value="Unassembled WGS sequence"/>
</dbReference>
<evidence type="ECO:0000313" key="5">
    <source>
        <dbReference type="Proteomes" id="UP000460715"/>
    </source>
</evidence>
<dbReference type="SUPFAM" id="SSF53067">
    <property type="entry name" value="Actin-like ATPase domain"/>
    <property type="match status" value="2"/>
</dbReference>
<feature type="domain" description="Acetophenone carboxylase-like C-terminal" evidence="3">
    <location>
        <begin position="615"/>
        <end position="671"/>
    </location>
</feature>
<keyword evidence="5" id="KW-1185">Reference proteome</keyword>
<dbReference type="OrthoDB" id="7314499at2"/>
<name>A0A845BCZ1_9PROT</name>
<reference evidence="4 5" key="1">
    <citation type="submission" date="2019-03" db="EMBL/GenBank/DDBJ databases">
        <title>Roseomonas sp. a novel Roseomonas species isolated from Sea whip Gorgonian.</title>
        <authorList>
            <person name="Li F."/>
            <person name="Pan X."/>
            <person name="Huang S."/>
            <person name="Li Z."/>
            <person name="Meng B."/>
        </authorList>
    </citation>
    <scope>NUCLEOTIDE SEQUENCE [LARGE SCALE GENOMIC DNA]</scope>
    <source>
        <strain evidence="4 5">M0104</strain>
    </source>
</reference>
<proteinExistence type="predicted"/>
<feature type="domain" description="Hydantoinase/oxoprolinase N-terminal" evidence="2">
    <location>
        <begin position="13"/>
        <end position="190"/>
    </location>
</feature>
<dbReference type="InterPro" id="IPR043129">
    <property type="entry name" value="ATPase_NBD"/>
</dbReference>
<evidence type="ECO:0000259" key="2">
    <source>
        <dbReference type="Pfam" id="PF05378"/>
    </source>
</evidence>
<dbReference type="InterPro" id="IPR049517">
    <property type="entry name" value="ACX-like_C"/>
</dbReference>
<dbReference type="PANTHER" id="PTHR11365">
    <property type="entry name" value="5-OXOPROLINASE RELATED"/>
    <property type="match status" value="1"/>
</dbReference>
<dbReference type="GO" id="GO:0005829">
    <property type="term" value="C:cytosol"/>
    <property type="evidence" value="ECO:0007669"/>
    <property type="project" value="TreeGrafter"/>
</dbReference>
<dbReference type="GO" id="GO:0017168">
    <property type="term" value="F:5-oxoprolinase (ATP-hydrolyzing) activity"/>
    <property type="evidence" value="ECO:0007669"/>
    <property type="project" value="TreeGrafter"/>
</dbReference>
<dbReference type="RefSeq" id="WP_160938171.1">
    <property type="nucleotide sequence ID" value="NZ_SNVJ01000014.1"/>
</dbReference>
<dbReference type="InterPro" id="IPR045079">
    <property type="entry name" value="Oxoprolinase-like"/>
</dbReference>
<evidence type="ECO:0000259" key="1">
    <source>
        <dbReference type="Pfam" id="PF01968"/>
    </source>
</evidence>
<evidence type="ECO:0000313" key="4">
    <source>
        <dbReference type="EMBL" id="MXP64765.1"/>
    </source>
</evidence>
<organism evidence="4 5">
    <name type="scientific">Teichococcus coralli</name>
    <dbReference type="NCBI Taxonomy" id="2545983"/>
    <lineage>
        <taxon>Bacteria</taxon>
        <taxon>Pseudomonadati</taxon>
        <taxon>Pseudomonadota</taxon>
        <taxon>Alphaproteobacteria</taxon>
        <taxon>Acetobacterales</taxon>
        <taxon>Roseomonadaceae</taxon>
        <taxon>Roseomonas</taxon>
    </lineage>
</organism>
<dbReference type="GO" id="GO:0006749">
    <property type="term" value="P:glutathione metabolic process"/>
    <property type="evidence" value="ECO:0007669"/>
    <property type="project" value="TreeGrafter"/>
</dbReference>
<protein>
    <submittedName>
        <fullName evidence="4">Hydantoinase/oxoprolinase family protein</fullName>
    </submittedName>
</protein>
<dbReference type="AlphaFoldDB" id="A0A845BCZ1"/>
<accession>A0A845BCZ1</accession>
<comment type="caution">
    <text evidence="4">The sequence shown here is derived from an EMBL/GenBank/DDBJ whole genome shotgun (WGS) entry which is preliminary data.</text>
</comment>
<dbReference type="EMBL" id="SNVJ01000014">
    <property type="protein sequence ID" value="MXP64765.1"/>
    <property type="molecule type" value="Genomic_DNA"/>
</dbReference>
<feature type="domain" description="Hydantoinase A/oxoprolinase" evidence="1">
    <location>
        <begin position="214"/>
        <end position="498"/>
    </location>
</feature>
<gene>
    <name evidence="4" type="ORF">E0493_15540</name>
</gene>
<dbReference type="Pfam" id="PF19278">
    <property type="entry name" value="Hydant_A_C"/>
    <property type="match status" value="1"/>
</dbReference>
<evidence type="ECO:0000259" key="3">
    <source>
        <dbReference type="Pfam" id="PF19278"/>
    </source>
</evidence>
<dbReference type="Pfam" id="PF05378">
    <property type="entry name" value="Hydant_A_N"/>
    <property type="match status" value="1"/>
</dbReference>
<dbReference type="InterPro" id="IPR002821">
    <property type="entry name" value="Hydantoinase_A"/>
</dbReference>
<dbReference type="InterPro" id="IPR008040">
    <property type="entry name" value="Hydant_A_N"/>
</dbReference>
<dbReference type="PANTHER" id="PTHR11365:SF23">
    <property type="entry name" value="HYPOTHETICAL 5-OXOPROLINASE (EUROFUNG)-RELATED"/>
    <property type="match status" value="1"/>
</dbReference>
<dbReference type="Pfam" id="PF01968">
    <property type="entry name" value="Hydantoinase_A"/>
    <property type="match status" value="1"/>
</dbReference>
<sequence length="681" mass="69907">MSSTDALARPLSIAVDIGGTFTDITIQDAASGRAWTAKTPSTPHDPSEAFLTGVRLALEAAEGAAAGVGRVLHGTTVATNMILEGKGAKAALVTTAGFRHVLDIGRQDIPRRVNLHAWVKPERPVPPARVFEVTERVSAQGEVLVPLDEASVRAAAEACRAAGVSAVAVCLLHAFTAPEHERRVAEMLRAALPGIAVTASSDVLPVVREYERSLATILNAQVMPAVSTYVQRLERRLQGEGVAAPLLLMKSNGGVAGATAIRRAPAVTALSGPAAGVVGARAIAAAAGFPDIITVDIGGTSADICLMKGGEIRLTQTGHIGDWPLPLPMVDMVTIGAGGGSLARVTPAGALAVGPESAGAVPGPACYGRGGTHATVTDAHVALGHLPPRLLGGRMTLDVAAARQAVQDNVAAPLGLDLHAAARGILAIADSNMVGAVRVVSVERGHDPRDFALVPFGGAGPLHGCALADLLGIRTVLVPPSPGVLCAQGLLAADLKAEFSRSLSDATPEAVEAGYAALEEEAAAWFAEEQVPPARRETRRVALMRYAGQGGELAVAWPGDMDAAATAFAARHKALYGFDLPEGTVELVTLRLEAVGQLSGSITAPLPPGRGAEPIGHHTVHFAGGTQEAALYDRAALRAGDRFAGPAIVTQLDATTLVPPGWEARMDASGALVLRRQENAR</sequence>